<dbReference type="Gene3D" id="3.20.20.190">
    <property type="entry name" value="Phosphatidylinositol (PI) phosphodiesterase"/>
    <property type="match status" value="1"/>
</dbReference>
<name>A0A1G8L4M5_BACOV</name>
<dbReference type="Proteomes" id="UP000181870">
    <property type="component" value="Unassembled WGS sequence"/>
</dbReference>
<dbReference type="PROSITE" id="PS51704">
    <property type="entry name" value="GP_PDE"/>
    <property type="match status" value="1"/>
</dbReference>
<dbReference type="InterPro" id="IPR030395">
    <property type="entry name" value="GP_PDE_dom"/>
</dbReference>
<evidence type="ECO:0000313" key="3">
    <source>
        <dbReference type="EMBL" id="SDB76835.1"/>
    </source>
</evidence>
<dbReference type="GO" id="GO:0008889">
    <property type="term" value="F:glycerophosphodiester phosphodiesterase activity"/>
    <property type="evidence" value="ECO:0007669"/>
    <property type="project" value="TreeGrafter"/>
</dbReference>
<dbReference type="GO" id="GO:0005886">
    <property type="term" value="C:plasma membrane"/>
    <property type="evidence" value="ECO:0007669"/>
    <property type="project" value="TreeGrafter"/>
</dbReference>
<dbReference type="InterPro" id="IPR032160">
    <property type="entry name" value="DUF4996"/>
</dbReference>
<dbReference type="CDD" id="cd08566">
    <property type="entry name" value="GDPD_AtGDE_like"/>
    <property type="match status" value="1"/>
</dbReference>
<dbReference type="GO" id="GO:0006580">
    <property type="term" value="P:ethanolamine metabolic process"/>
    <property type="evidence" value="ECO:0007669"/>
    <property type="project" value="TreeGrafter"/>
</dbReference>
<dbReference type="GO" id="GO:0006644">
    <property type="term" value="P:phospholipid metabolic process"/>
    <property type="evidence" value="ECO:0007669"/>
    <property type="project" value="TreeGrafter"/>
</dbReference>
<evidence type="ECO:0000256" key="1">
    <source>
        <dbReference type="SAM" id="SignalP"/>
    </source>
</evidence>
<evidence type="ECO:0000313" key="6">
    <source>
        <dbReference type="Proteomes" id="UP000183670"/>
    </source>
</evidence>
<dbReference type="Pfam" id="PF03009">
    <property type="entry name" value="GDPD"/>
    <property type="match status" value="1"/>
</dbReference>
<feature type="domain" description="GP-PDE" evidence="2">
    <location>
        <begin position="43"/>
        <end position="295"/>
    </location>
</feature>
<evidence type="ECO:0000313" key="4">
    <source>
        <dbReference type="EMBL" id="SDI50628.1"/>
    </source>
</evidence>
<sequence>MNTKYFTIIAFMLFVSGVFSTHAQNRLDFLLNTLKDGGKSDYVMIFAHRGDWRNAPENSLQAYKSCIDAGFDGIEIDVQMTKDSVIVMMHDQTIDRTTTGTGKVSDYTWTELKDLKLKSPIGVITRQRIPTFEEVLELAKGKILIQVDKWQPIKEKVIEVAKKQGCLEQIILRGTTDSKHVAQTYGKLLDGVNYIPVLVCKGEGDDEKLDDFMDNIETSVISLSFTRDDFPVIDRAKEIKDRGFRIWYNSLWADFNGGHDDEMAMDDPENSYGWLLKKGANIIFSDHPFLLDAYLKKIGRR</sequence>
<protein>
    <submittedName>
        <fullName evidence="4">Glycerophosphoryl diester phosphodiesterase</fullName>
    </submittedName>
</protein>
<organism evidence="4 5">
    <name type="scientific">Bacteroides ovatus</name>
    <dbReference type="NCBI Taxonomy" id="28116"/>
    <lineage>
        <taxon>Bacteria</taxon>
        <taxon>Pseudomonadati</taxon>
        <taxon>Bacteroidota</taxon>
        <taxon>Bacteroidia</taxon>
        <taxon>Bacteroidales</taxon>
        <taxon>Bacteroidaceae</taxon>
        <taxon>Bacteroides</taxon>
    </lineage>
</organism>
<evidence type="ECO:0000313" key="5">
    <source>
        <dbReference type="Proteomes" id="UP000181870"/>
    </source>
</evidence>
<gene>
    <name evidence="3" type="ORF">SAMN05192581_101365</name>
    <name evidence="4" type="ORF">SAMN05192582_105013</name>
</gene>
<evidence type="ECO:0000259" key="2">
    <source>
        <dbReference type="PROSITE" id="PS51704"/>
    </source>
</evidence>
<dbReference type="PANTHER" id="PTHR46320:SF1">
    <property type="entry name" value="GLYCEROPHOSPHODIESTER PHOSPHODIESTERASE 1"/>
    <property type="match status" value="1"/>
</dbReference>
<feature type="signal peptide" evidence="1">
    <location>
        <begin position="1"/>
        <end position="23"/>
    </location>
</feature>
<dbReference type="Proteomes" id="UP000183670">
    <property type="component" value="Unassembled WGS sequence"/>
</dbReference>
<dbReference type="PANTHER" id="PTHR46320">
    <property type="entry name" value="GLYCEROPHOSPHODIESTER PHOSPHODIESTERASE 1"/>
    <property type="match status" value="1"/>
</dbReference>
<dbReference type="EMBL" id="FMYE01000013">
    <property type="protein sequence ID" value="SDB76835.1"/>
    <property type="molecule type" value="Genomic_DNA"/>
</dbReference>
<dbReference type="RefSeq" id="WP_081352730.1">
    <property type="nucleotide sequence ID" value="NZ_FMYE01000013.1"/>
</dbReference>
<dbReference type="EMBL" id="FNDO01000050">
    <property type="protein sequence ID" value="SDI50628.1"/>
    <property type="molecule type" value="Genomic_DNA"/>
</dbReference>
<keyword evidence="1" id="KW-0732">Signal</keyword>
<dbReference type="Pfam" id="PF16387">
    <property type="entry name" value="DUF4996"/>
    <property type="match status" value="1"/>
</dbReference>
<accession>A0A1G8L4M5</accession>
<reference evidence="5 6" key="1">
    <citation type="submission" date="2016-10" db="EMBL/GenBank/DDBJ databases">
        <authorList>
            <person name="de Groot N.N."/>
        </authorList>
    </citation>
    <scope>NUCLEOTIDE SEQUENCE [LARGE SCALE GENOMIC DNA]</scope>
    <source>
        <strain evidence="3 6">NLAE-zl-C500</strain>
        <strain evidence="4 5">NLAE-zl-C57</strain>
    </source>
</reference>
<dbReference type="GO" id="GO:0070291">
    <property type="term" value="P:N-acylethanolamine metabolic process"/>
    <property type="evidence" value="ECO:0007669"/>
    <property type="project" value="TreeGrafter"/>
</dbReference>
<dbReference type="AlphaFoldDB" id="A0A1G8L4M5"/>
<proteinExistence type="predicted"/>
<dbReference type="SUPFAM" id="SSF51695">
    <property type="entry name" value="PLC-like phosphodiesterases"/>
    <property type="match status" value="1"/>
</dbReference>
<feature type="chain" id="PRO_5010470632" evidence="1">
    <location>
        <begin position="24"/>
        <end position="301"/>
    </location>
</feature>
<dbReference type="InterPro" id="IPR017946">
    <property type="entry name" value="PLC-like_Pdiesterase_TIM-brl"/>
</dbReference>